<feature type="transmembrane region" description="Helical" evidence="1">
    <location>
        <begin position="91"/>
        <end position="113"/>
    </location>
</feature>
<feature type="transmembrane region" description="Helical" evidence="1">
    <location>
        <begin position="52"/>
        <end position="71"/>
    </location>
</feature>
<dbReference type="EMBL" id="KN847317">
    <property type="protein sequence ID" value="KIW61390.1"/>
    <property type="molecule type" value="Genomic_DNA"/>
</dbReference>
<name>A0A0D2F371_9EURO</name>
<accession>A0A0D2F371</accession>
<feature type="transmembrane region" description="Helical" evidence="1">
    <location>
        <begin position="169"/>
        <end position="189"/>
    </location>
</feature>
<dbReference type="OrthoDB" id="3540210at2759"/>
<dbReference type="RefSeq" id="XP_013321974.1">
    <property type="nucleotide sequence ID" value="XM_013466520.1"/>
</dbReference>
<sequence length="466" mass="52371">MMYGSRDYHYSLTRVKASIENVHATTLLDAMVPVFVLTILQDSFFACACRYFFALCLSAIMRTIQVYRGFWINHKYRVFLGLTLTTSRSQAVVLIAFFPLFIAFAGSELWRIISYIVHQTREPLHPRHDIHQQQQVLLRNTESPSRAAWDYLELALACRGRVKWALMRSLFIVCLATVYAVALVAGGLLSSNLATQSTEVLVSSPNCGDSMIIPQEAPGPVDDYWRQKIQYNDVEGYRAVVTAKSYAETCYGATADIEATGCKEFTHRDLSDKTTVTEIPCPFADDICQTSGVLLDSGILDSRFDMGINTPKADSIGFRSQAACAVLKQDGYVSDWQSDPIGPVLQQGPGGEPRSYVAGDKYKYFFYGNVHPGPVGANFTYYYSNFSRSDSVQPYVLWMFRWPTYLTRVGYSPIPALNNTSGDVSLIFLENRALYSSPVYDPYFEATENVSDHLRDFLKDSYSAEL</sequence>
<dbReference type="Proteomes" id="UP000054342">
    <property type="component" value="Unassembled WGS sequence"/>
</dbReference>
<organism evidence="2 3">
    <name type="scientific">Exophiala xenobiotica</name>
    <dbReference type="NCBI Taxonomy" id="348802"/>
    <lineage>
        <taxon>Eukaryota</taxon>
        <taxon>Fungi</taxon>
        <taxon>Dikarya</taxon>
        <taxon>Ascomycota</taxon>
        <taxon>Pezizomycotina</taxon>
        <taxon>Eurotiomycetes</taxon>
        <taxon>Chaetothyriomycetidae</taxon>
        <taxon>Chaetothyriales</taxon>
        <taxon>Herpotrichiellaceae</taxon>
        <taxon>Exophiala</taxon>
    </lineage>
</organism>
<keyword evidence="3" id="KW-1185">Reference proteome</keyword>
<keyword evidence="1" id="KW-0812">Transmembrane</keyword>
<proteinExistence type="predicted"/>
<dbReference type="HOGENOM" id="CLU_586635_0_0_1"/>
<evidence type="ECO:0000313" key="2">
    <source>
        <dbReference type="EMBL" id="KIW61390.1"/>
    </source>
</evidence>
<evidence type="ECO:0000256" key="1">
    <source>
        <dbReference type="SAM" id="Phobius"/>
    </source>
</evidence>
<reference evidence="2 3" key="1">
    <citation type="submission" date="2015-01" db="EMBL/GenBank/DDBJ databases">
        <title>The Genome Sequence of Exophiala xenobiotica CBS118157.</title>
        <authorList>
            <consortium name="The Broad Institute Genomics Platform"/>
            <person name="Cuomo C."/>
            <person name="de Hoog S."/>
            <person name="Gorbushina A."/>
            <person name="Stielow B."/>
            <person name="Teixiera M."/>
            <person name="Abouelleil A."/>
            <person name="Chapman S.B."/>
            <person name="Priest M."/>
            <person name="Young S.K."/>
            <person name="Wortman J."/>
            <person name="Nusbaum C."/>
            <person name="Birren B."/>
        </authorList>
    </citation>
    <scope>NUCLEOTIDE SEQUENCE [LARGE SCALE GENOMIC DNA]</scope>
    <source>
        <strain evidence="2 3">CBS 118157</strain>
    </source>
</reference>
<evidence type="ECO:0000313" key="3">
    <source>
        <dbReference type="Proteomes" id="UP000054342"/>
    </source>
</evidence>
<keyword evidence="1" id="KW-1133">Transmembrane helix</keyword>
<gene>
    <name evidence="2" type="ORF">PV05_01519</name>
</gene>
<dbReference type="GeneID" id="25323427"/>
<protein>
    <submittedName>
        <fullName evidence="2">Uncharacterized protein</fullName>
    </submittedName>
</protein>
<keyword evidence="1" id="KW-0472">Membrane</keyword>
<dbReference type="AlphaFoldDB" id="A0A0D2F371"/>